<evidence type="ECO:0000256" key="2">
    <source>
        <dbReference type="ARBA" id="ARBA00011245"/>
    </source>
</evidence>
<evidence type="ECO:0000256" key="7">
    <source>
        <dbReference type="ARBA" id="ARBA00023157"/>
    </source>
</evidence>
<comment type="catalytic activity">
    <reaction evidence="9">
        <text>L-saccharopine + NAD(+) + H2O = L-lysine + 2-oxoglutarate + NADH + H(+)</text>
        <dbReference type="Rhea" id="RHEA:12440"/>
        <dbReference type="ChEBI" id="CHEBI:15377"/>
        <dbReference type="ChEBI" id="CHEBI:15378"/>
        <dbReference type="ChEBI" id="CHEBI:16810"/>
        <dbReference type="ChEBI" id="CHEBI:32551"/>
        <dbReference type="ChEBI" id="CHEBI:57540"/>
        <dbReference type="ChEBI" id="CHEBI:57945"/>
        <dbReference type="ChEBI" id="CHEBI:57951"/>
        <dbReference type="EC" id="1.5.1.7"/>
    </reaction>
</comment>
<evidence type="ECO:0000256" key="1">
    <source>
        <dbReference type="ARBA" id="ARBA00004884"/>
    </source>
</evidence>
<dbReference type="EMBL" id="BBLT01000003">
    <property type="protein sequence ID" value="GAL84813.1"/>
    <property type="molecule type" value="Genomic_DNA"/>
</dbReference>
<evidence type="ECO:0000313" key="14">
    <source>
        <dbReference type="EMBL" id="GAL84813.1"/>
    </source>
</evidence>
<dbReference type="InterPro" id="IPR007698">
    <property type="entry name" value="AlaDH/PNT_NAD(H)-bd"/>
</dbReference>
<comment type="pathway">
    <text evidence="1">Amino-acid biosynthesis; L-lysine biosynthesis via AAA pathway; L-lysine from L-alpha-aminoadipate (fungal route): step 3/3.</text>
</comment>
<evidence type="ECO:0000256" key="11">
    <source>
        <dbReference type="PIRSR" id="PIRSR018250-3"/>
    </source>
</evidence>
<evidence type="ECO:0000256" key="8">
    <source>
        <dbReference type="ARBA" id="ARBA00033228"/>
    </source>
</evidence>
<dbReference type="InterPro" id="IPR007886">
    <property type="entry name" value="AlaDH/PNT_N"/>
</dbReference>
<reference evidence="14 15" key="1">
    <citation type="submission" date="2014-09" db="EMBL/GenBank/DDBJ databases">
        <title>Sporocytophaga myxococcoides PG-01 genome sequencing.</title>
        <authorList>
            <person name="Liu L."/>
            <person name="Gao P.J."/>
            <person name="Chen G.J."/>
            <person name="Wang L.S."/>
        </authorList>
    </citation>
    <scope>NUCLEOTIDE SEQUENCE [LARGE SCALE GENOMIC DNA]</scope>
    <source>
        <strain evidence="14 15">PG-01</strain>
    </source>
</reference>
<dbReference type="SMART" id="SM01003">
    <property type="entry name" value="AlaDh_PNT_N"/>
    <property type="match status" value="1"/>
</dbReference>
<evidence type="ECO:0000256" key="4">
    <source>
        <dbReference type="ARBA" id="ARBA00021221"/>
    </source>
</evidence>
<dbReference type="EC" id="1.5.1.7" evidence="3"/>
<sequence>MKTINIGILREGRIPTDRRVPLLPEQCKAISEKYPFVKFFIQPSPERCVKDSEYESLGFPLQEDLSCCHILFGVKEVPIPLLLHDKTYFFFSHTIKKQPHNKKLLQTILEKRIRLIDYEVLTDKNSNRIIAFGRYAGIVGTYNAFYTYGQRFGLYDLKRAYACFDYSELKQELKKVTLPPIKIALTGGGRVSNGAIEILKELKIAKVSASDFLAQNFSYPVYCQLRSADYHKKRNGEAWSGEEFYSHPERFYSTFYKYEKVTDLLIAGAYWNPKAPALFTKEDMLRDDFRIKIIADITCDIDGSIPCTKRPSTINDPVYDYNPFTGELELAFSNHDNITVMAIDNLPGELARDASKDFGRQLIENVLPNLLGDDKDRTIEKATITKGGKLTEKFAYLEDFVRG</sequence>
<keyword evidence="7" id="KW-1015">Disulfide bond</keyword>
<dbReference type="OrthoDB" id="1141481at2"/>
<evidence type="ECO:0000259" key="13">
    <source>
        <dbReference type="SMART" id="SM01003"/>
    </source>
</evidence>
<dbReference type="UniPathway" id="UPA00033">
    <property type="reaction ID" value="UER00034"/>
</dbReference>
<feature type="binding site" evidence="11">
    <location>
        <begin position="343"/>
        <end position="346"/>
    </location>
    <ligand>
        <name>NAD(+)</name>
        <dbReference type="ChEBI" id="CHEBI:57540"/>
    </ligand>
</feature>
<gene>
    <name evidence="14" type="ORF">MYP_2041</name>
</gene>
<comment type="subunit">
    <text evidence="2">Monomer.</text>
</comment>
<keyword evidence="11" id="KW-0520">NAD</keyword>
<comment type="caution">
    <text evidence="14">The sequence shown here is derived from an EMBL/GenBank/DDBJ whole genome shotgun (WGS) entry which is preliminary data.</text>
</comment>
<protein>
    <recommendedName>
        <fullName evidence="4">Saccharopine dehydrogenase [NAD(+), L-lysine-forming]</fullName>
        <ecNumber evidence="3">1.5.1.7</ecNumber>
    </recommendedName>
    <alternativeName>
        <fullName evidence="8">Lysine--2-oxoglutarate reductase</fullName>
    </alternativeName>
</protein>
<keyword evidence="15" id="KW-1185">Reference proteome</keyword>
<evidence type="ECO:0000256" key="6">
    <source>
        <dbReference type="ARBA" id="ARBA00023002"/>
    </source>
</evidence>
<feature type="active site" description="Proton donor" evidence="10">
    <location>
        <position position="93"/>
    </location>
</feature>
<dbReference type="PIRSF" id="PIRSF018250">
    <property type="entry name" value="Saccharopine_DH_Lys"/>
    <property type="match status" value="1"/>
</dbReference>
<dbReference type="PANTHER" id="PTHR11133">
    <property type="entry name" value="SACCHAROPINE DEHYDROGENASE"/>
    <property type="match status" value="1"/>
</dbReference>
<keyword evidence="6" id="KW-0560">Oxidoreductase</keyword>
<dbReference type="SUPFAM" id="SSF52283">
    <property type="entry name" value="Formate/glycerate dehydrogenase catalytic domain-like"/>
    <property type="match status" value="1"/>
</dbReference>
<evidence type="ECO:0000313" key="15">
    <source>
        <dbReference type="Proteomes" id="UP000030185"/>
    </source>
</evidence>
<dbReference type="eggNOG" id="COG0686">
    <property type="taxonomic scope" value="Bacteria"/>
</dbReference>
<dbReference type="InterPro" id="IPR051168">
    <property type="entry name" value="AASS"/>
</dbReference>
<dbReference type="STRING" id="153721.MYP_2041"/>
<organism evidence="14 15">
    <name type="scientific">Sporocytophaga myxococcoides</name>
    <dbReference type="NCBI Taxonomy" id="153721"/>
    <lineage>
        <taxon>Bacteria</taxon>
        <taxon>Pseudomonadati</taxon>
        <taxon>Bacteroidota</taxon>
        <taxon>Cytophagia</taxon>
        <taxon>Cytophagales</taxon>
        <taxon>Cytophagaceae</taxon>
        <taxon>Sporocytophaga</taxon>
    </lineage>
</organism>
<proteinExistence type="predicted"/>
<dbReference type="CDD" id="cd05199">
    <property type="entry name" value="SDH_like"/>
    <property type="match status" value="1"/>
</dbReference>
<evidence type="ECO:0000256" key="9">
    <source>
        <dbReference type="ARBA" id="ARBA00047860"/>
    </source>
</evidence>
<dbReference type="GO" id="GO:0019878">
    <property type="term" value="P:lysine biosynthetic process via aminoadipic acid"/>
    <property type="evidence" value="ECO:0007669"/>
    <property type="project" value="UniProtKB-UniPathway"/>
</dbReference>
<evidence type="ECO:0000259" key="12">
    <source>
        <dbReference type="SMART" id="SM01002"/>
    </source>
</evidence>
<feature type="active site" description="Proton acceptor" evidence="10">
    <location>
        <position position="75"/>
    </location>
</feature>
<keyword evidence="5" id="KW-0028">Amino-acid biosynthesis</keyword>
<feature type="binding site" evidence="11">
    <location>
        <position position="270"/>
    </location>
    <ligand>
        <name>NAD(+)</name>
        <dbReference type="ChEBI" id="CHEBI:57540"/>
    </ligand>
</feature>
<dbReference type="InterPro" id="IPR027281">
    <property type="entry name" value="Lys1"/>
</dbReference>
<feature type="domain" description="Alanine dehydrogenase/pyridine nucleotide transhydrogenase NAD(H)-binding" evidence="12">
    <location>
        <begin position="167"/>
        <end position="342"/>
    </location>
</feature>
<evidence type="ECO:0000256" key="10">
    <source>
        <dbReference type="PIRSR" id="PIRSR018250-1"/>
    </source>
</evidence>
<feature type="domain" description="Alanine dehydrogenase/pyridine nucleotide transhydrogenase N-terminal" evidence="13">
    <location>
        <begin position="7"/>
        <end position="139"/>
    </location>
</feature>
<dbReference type="RefSeq" id="WP_045462231.1">
    <property type="nucleotide sequence ID" value="NZ_BBLT01000003.1"/>
</dbReference>
<accession>A0A098LFH7</accession>
<name>A0A098LFH7_9BACT</name>
<evidence type="ECO:0000256" key="5">
    <source>
        <dbReference type="ARBA" id="ARBA00022605"/>
    </source>
</evidence>
<dbReference type="Proteomes" id="UP000030185">
    <property type="component" value="Unassembled WGS sequence"/>
</dbReference>
<dbReference type="Pfam" id="PF05222">
    <property type="entry name" value="AlaDh_PNT_N"/>
    <property type="match status" value="1"/>
</dbReference>
<dbReference type="Gene3D" id="3.40.50.720">
    <property type="entry name" value="NAD(P)-binding Rossmann-like Domain"/>
    <property type="match status" value="2"/>
</dbReference>
<dbReference type="SMART" id="SM01002">
    <property type="entry name" value="AlaDh_PNT_C"/>
    <property type="match status" value="1"/>
</dbReference>
<dbReference type="GO" id="GO:0004754">
    <property type="term" value="F:saccharopine dehydrogenase (NAD+, L-lysine-forming) activity"/>
    <property type="evidence" value="ECO:0007669"/>
    <property type="project" value="UniProtKB-EC"/>
</dbReference>
<evidence type="ECO:0000256" key="3">
    <source>
        <dbReference type="ARBA" id="ARBA00012847"/>
    </source>
</evidence>
<dbReference type="AlphaFoldDB" id="A0A098LFH7"/>
<dbReference type="PANTHER" id="PTHR11133:SF22">
    <property type="entry name" value="ALPHA-AMINOADIPIC SEMIALDEHYDE SYNTHASE, MITOCHONDRIAL"/>
    <property type="match status" value="1"/>
</dbReference>